<dbReference type="InParanoid" id="G4NFB1"/>
<dbReference type="RefSeq" id="XP_003719572.1">
    <property type="nucleotide sequence ID" value="XM_003719524.1"/>
</dbReference>
<dbReference type="EMBL" id="CM001236">
    <property type="protein sequence ID" value="EHA47205.1"/>
    <property type="molecule type" value="Genomic_DNA"/>
</dbReference>
<dbReference type="VEuPathDB" id="FungiDB:MGG_17666"/>
<evidence type="ECO:0000256" key="1">
    <source>
        <dbReference type="SAM" id="MobiDB-lite"/>
    </source>
</evidence>
<evidence type="ECO:0000313" key="4">
    <source>
        <dbReference type="Proteomes" id="UP000009058"/>
    </source>
</evidence>
<feature type="signal peptide" evidence="2">
    <location>
        <begin position="1"/>
        <end position="19"/>
    </location>
</feature>
<proteinExistence type="predicted"/>
<gene>
    <name evidence="3" type="ORF">MGG_17666</name>
</gene>
<dbReference type="KEGG" id="mgr:MGG_17666"/>
<reference key="2">
    <citation type="submission" date="2011-05" db="EMBL/GenBank/DDBJ databases">
        <title>The Genome Sequence of Magnaporthe oryzae 70-15.</title>
        <authorList>
            <consortium name="The Broad Institute Genome Sequencing Platform"/>
            <person name="Ma L.-J."/>
            <person name="Dead R."/>
            <person name="Young S.K."/>
            <person name="Zeng Q."/>
            <person name="Gargeya S."/>
            <person name="Fitzgerald M."/>
            <person name="Haas B."/>
            <person name="Abouelleil A."/>
            <person name="Alvarado L."/>
            <person name="Arachchi H.M."/>
            <person name="Berlin A."/>
            <person name="Brown A."/>
            <person name="Chapman S.B."/>
            <person name="Chen Z."/>
            <person name="Dunbar C."/>
            <person name="Freedman E."/>
            <person name="Gearin G."/>
            <person name="Gellesch M."/>
            <person name="Goldberg J."/>
            <person name="Griggs A."/>
            <person name="Gujja S."/>
            <person name="Heiman D."/>
            <person name="Howarth C."/>
            <person name="Larson L."/>
            <person name="Lui A."/>
            <person name="MacDonald P.J.P."/>
            <person name="Mehta T."/>
            <person name="Montmayeur A."/>
            <person name="Murphy C."/>
            <person name="Neiman D."/>
            <person name="Pearson M."/>
            <person name="Priest M."/>
            <person name="Roberts A."/>
            <person name="Saif S."/>
            <person name="Shea T."/>
            <person name="Shenoy N."/>
            <person name="Sisk P."/>
            <person name="Stolte C."/>
            <person name="Sykes S."/>
            <person name="Yandava C."/>
            <person name="Wortman J."/>
            <person name="Nusbaum C."/>
            <person name="Birren B."/>
        </authorList>
    </citation>
    <scope>NUCLEOTIDE SEQUENCE</scope>
    <source>
        <strain>70-15</strain>
    </source>
</reference>
<organism evidence="3 4">
    <name type="scientific">Pyricularia oryzae (strain 70-15 / ATCC MYA-4617 / FGSC 8958)</name>
    <name type="common">Rice blast fungus</name>
    <name type="synonym">Magnaporthe oryzae</name>
    <dbReference type="NCBI Taxonomy" id="242507"/>
    <lineage>
        <taxon>Eukaryota</taxon>
        <taxon>Fungi</taxon>
        <taxon>Dikarya</taxon>
        <taxon>Ascomycota</taxon>
        <taxon>Pezizomycotina</taxon>
        <taxon>Sordariomycetes</taxon>
        <taxon>Sordariomycetidae</taxon>
        <taxon>Magnaporthales</taxon>
        <taxon>Pyriculariaceae</taxon>
        <taxon>Pyricularia</taxon>
    </lineage>
</organism>
<dbReference type="Proteomes" id="UP000009058">
    <property type="component" value="Chromosome 6"/>
</dbReference>
<dbReference type="HOGENOM" id="CLU_2027187_0_0_1"/>
<feature type="region of interest" description="Disordered" evidence="1">
    <location>
        <begin position="22"/>
        <end position="70"/>
    </location>
</feature>
<dbReference type="GeneID" id="12986075"/>
<keyword evidence="4" id="KW-1185">Reference proteome</keyword>
<name>G4NFB1_PYRO7</name>
<accession>G4NFB1</accession>
<evidence type="ECO:0008006" key="5">
    <source>
        <dbReference type="Google" id="ProtNLM"/>
    </source>
</evidence>
<feature type="chain" id="PRO_5003466213" description="Hydrophobin" evidence="2">
    <location>
        <begin position="20"/>
        <end position="122"/>
    </location>
</feature>
<protein>
    <recommendedName>
        <fullName evidence="5">Hydrophobin</fullName>
    </recommendedName>
</protein>
<sequence length="122" mass="12816">MKLLIFQLLSALLAHTILSAPTTWPGKSLPCTKQSPGLAIQDPSRLSPEQPREPVDRRRPVDAKDTQSERGYSFTEWIGKIAGARNAALAGASCFCGGGTICCRDQKGAVGGLSCGLGVCSV</sequence>
<feature type="compositionally biased region" description="Basic and acidic residues" evidence="1">
    <location>
        <begin position="50"/>
        <end position="68"/>
    </location>
</feature>
<evidence type="ECO:0000313" key="3">
    <source>
        <dbReference type="EMBL" id="EHA47205.1"/>
    </source>
</evidence>
<reference evidence="3 4" key="1">
    <citation type="journal article" date="2005" name="Nature">
        <title>The genome sequence of the rice blast fungus Magnaporthe grisea.</title>
        <authorList>
            <person name="Dean R.A."/>
            <person name="Talbot N.J."/>
            <person name="Ebbole D.J."/>
            <person name="Farman M.L."/>
            <person name="Mitchell T.K."/>
            <person name="Orbach M.J."/>
            <person name="Thon M."/>
            <person name="Kulkarni R."/>
            <person name="Xu J.R."/>
            <person name="Pan H."/>
            <person name="Read N.D."/>
            <person name="Lee Y.H."/>
            <person name="Carbone I."/>
            <person name="Brown D."/>
            <person name="Oh Y.Y."/>
            <person name="Donofrio N."/>
            <person name="Jeong J.S."/>
            <person name="Soanes D.M."/>
            <person name="Djonovic S."/>
            <person name="Kolomiets E."/>
            <person name="Rehmeyer C."/>
            <person name="Li W."/>
            <person name="Harding M."/>
            <person name="Kim S."/>
            <person name="Lebrun M.H."/>
            <person name="Bohnert H."/>
            <person name="Coughlan S."/>
            <person name="Butler J."/>
            <person name="Calvo S."/>
            <person name="Ma L.J."/>
            <person name="Nicol R."/>
            <person name="Purcell S."/>
            <person name="Nusbaum C."/>
            <person name="Galagan J.E."/>
            <person name="Birren B.W."/>
        </authorList>
    </citation>
    <scope>NUCLEOTIDE SEQUENCE [LARGE SCALE GENOMIC DNA]</scope>
    <source>
        <strain evidence="4">70-15 / ATCC MYA-4617 / FGSC 8958</strain>
    </source>
</reference>
<keyword evidence="2" id="KW-0732">Signal</keyword>
<dbReference type="AlphaFoldDB" id="G4NFB1"/>
<evidence type="ECO:0000256" key="2">
    <source>
        <dbReference type="SAM" id="SignalP"/>
    </source>
</evidence>